<dbReference type="PROSITE" id="PS50005">
    <property type="entry name" value="TPR"/>
    <property type="match status" value="1"/>
</dbReference>
<gene>
    <name evidence="3" type="primary">prsT</name>
    <name evidence="2" type="ORF">ESZ26_12485</name>
    <name evidence="3" type="ORF">ESZ27_06970</name>
</gene>
<dbReference type="Pfam" id="PF14559">
    <property type="entry name" value="TPR_19"/>
    <property type="match status" value="1"/>
</dbReference>
<dbReference type="SMART" id="SM00028">
    <property type="entry name" value="TPR"/>
    <property type="match status" value="11"/>
</dbReference>
<dbReference type="Proteomes" id="UP000321917">
    <property type="component" value="Unassembled WGS sequence"/>
</dbReference>
<dbReference type="Proteomes" id="UP000321525">
    <property type="component" value="Unassembled WGS sequence"/>
</dbReference>
<proteinExistence type="predicted"/>
<dbReference type="Pfam" id="PF13432">
    <property type="entry name" value="TPR_16"/>
    <property type="match status" value="1"/>
</dbReference>
<dbReference type="GO" id="GO:0051301">
    <property type="term" value="P:cell division"/>
    <property type="evidence" value="ECO:0007669"/>
    <property type="project" value="TreeGrafter"/>
</dbReference>
<reference evidence="3 5" key="1">
    <citation type="submission" date="2019-07" db="EMBL/GenBank/DDBJ databases">
        <title>Genomes of sea-ice associated Colwellia species.</title>
        <authorList>
            <person name="Bowman J.P."/>
        </authorList>
    </citation>
    <scope>NUCLEOTIDE SEQUENCE [LARGE SCALE GENOMIC DNA]</scope>
    <source>
        <strain evidence="2 4">ACAM 607</strain>
        <strain evidence="3 5">IC036</strain>
    </source>
</reference>
<dbReference type="PROSITE" id="PS51257">
    <property type="entry name" value="PROKAR_LIPOPROTEIN"/>
    <property type="match status" value="1"/>
</dbReference>
<accession>A0A5C6QGX8</accession>
<evidence type="ECO:0000313" key="3">
    <source>
        <dbReference type="EMBL" id="TWX68346.1"/>
    </source>
</evidence>
<comment type="caution">
    <text evidence="3">The sequence shown here is derived from an EMBL/GenBank/DDBJ whole genome shotgun (WGS) entry which is preliminary data.</text>
</comment>
<dbReference type="EMBL" id="VOLQ01000010">
    <property type="protein sequence ID" value="TWX68346.1"/>
    <property type="molecule type" value="Genomic_DNA"/>
</dbReference>
<dbReference type="NCBIfam" id="TIGR02917">
    <property type="entry name" value="PEP_TPR_lipo"/>
    <property type="match status" value="1"/>
</dbReference>
<dbReference type="OrthoDB" id="7052525at2"/>
<dbReference type="PANTHER" id="PTHR12558:SF42">
    <property type="entry name" value="ANAPHASE-PROMOTING COMPLEX SUBUNIT 7"/>
    <property type="match status" value="1"/>
</dbReference>
<keyword evidence="1" id="KW-0802">TPR repeat</keyword>
<name>A0A5C6QGX8_9GAMM</name>
<evidence type="ECO:0000313" key="4">
    <source>
        <dbReference type="Proteomes" id="UP000321525"/>
    </source>
</evidence>
<dbReference type="InterPro" id="IPR011990">
    <property type="entry name" value="TPR-like_helical_dom_sf"/>
</dbReference>
<protein>
    <submittedName>
        <fullName evidence="3">PEP-CTERM system TPR-repeat protein PrsT</fullName>
    </submittedName>
</protein>
<dbReference type="PANTHER" id="PTHR12558">
    <property type="entry name" value="CELL DIVISION CYCLE 16,23,27"/>
    <property type="match status" value="1"/>
</dbReference>
<dbReference type="AlphaFoldDB" id="A0A5C6QGX8"/>
<dbReference type="RefSeq" id="WP_146799823.1">
    <property type="nucleotide sequence ID" value="NZ_VOLP01000015.1"/>
</dbReference>
<dbReference type="Pfam" id="PF13414">
    <property type="entry name" value="TPR_11"/>
    <property type="match status" value="1"/>
</dbReference>
<sequence>MKNNLKLKRAIIVASICVMGITACSDKNTSAEYITSAEKLTVKNQNKAAILELKNALRLAPDNAEIRALLGSAYLKVGDVLSAESEFKKALTKGLEPKKIIRELSRTYLLLNKEDELKQLLGINDLDEEQQIIVNIYIGIMYIQNSEIKKAESYITQASELSEDSLYSKLGMLWLKSSTSSDEAISAVEELLKVDNTLSEAILLKAHLLRANGDVLDAASIYDDYLNLHPLAHHVKIFKASALVEAEKFAEAEVEIDFLLNLYSNLPILNELKAITRFYDNDFQSAENYARKSMQMDPERSLATLIGGISSFKLNNIEQAYRYLIILDDKLKDGGIGKKLLAITRLKLGYLNDITNEYSADSDISDFDIQMLTAASKAIAQQGNQSEAKKVLQNIDSSKITSIDKLTQLGLLKLSLADSEGLKDLQKAVDLNSENIESKIVLVVSLISKNRLDEAEKLLATWIQDNPSEPNLKVALAEVNIRRQNYALAEFELKEIASEYPKNISSRFRLSQLLQKQNNNVEALALLKQIIAINSKHGGALSGLVTLSTDKDLEIQDYLLSQWRTDKSIELSTALAKSYAAIKEHTKAVDILDSVDNKESSRHYILIGDLYLDAQNIEAAEKAYSMAIVKNSADIQAITKYALSLEMQRKYQKALEVIQRGLNEVKSNIILELLEVNYLLFTNQIQLAENKFNSYNIKDSNQPITYTRLGGQIALAQQKFNVAIIYLEELVKLENMKKNVLMLAMAYAGNLNIEGAIATLNKFLEKGDNIDVRANLAQIYMSTNLALAKEQYLILIKQLPDNFLIHNNLAFAAVNTNDIALAIKHADKAFELAPENPQVIDTLGFIKYMQQDYSQALKYYKQANALAPNDRGIIMHMANCLIKMDRTEEAKVLLATINK</sequence>
<keyword evidence="4" id="KW-1185">Reference proteome</keyword>
<evidence type="ECO:0000313" key="5">
    <source>
        <dbReference type="Proteomes" id="UP000321917"/>
    </source>
</evidence>
<organism evidence="3 5">
    <name type="scientific">Colwellia hornerae</name>
    <dbReference type="NCBI Taxonomy" id="89402"/>
    <lineage>
        <taxon>Bacteria</taxon>
        <taxon>Pseudomonadati</taxon>
        <taxon>Pseudomonadota</taxon>
        <taxon>Gammaproteobacteria</taxon>
        <taxon>Alteromonadales</taxon>
        <taxon>Colwelliaceae</taxon>
        <taxon>Colwellia</taxon>
    </lineage>
</organism>
<feature type="repeat" description="TPR" evidence="1">
    <location>
        <begin position="837"/>
        <end position="870"/>
    </location>
</feature>
<evidence type="ECO:0000256" key="1">
    <source>
        <dbReference type="PROSITE-ProRule" id="PRU00339"/>
    </source>
</evidence>
<dbReference type="SUPFAM" id="SSF48452">
    <property type="entry name" value="TPR-like"/>
    <property type="match status" value="4"/>
</dbReference>
<dbReference type="EMBL" id="VOLR01000016">
    <property type="protein sequence ID" value="TWX58309.1"/>
    <property type="molecule type" value="Genomic_DNA"/>
</dbReference>
<evidence type="ECO:0000313" key="2">
    <source>
        <dbReference type="EMBL" id="TWX58309.1"/>
    </source>
</evidence>
<dbReference type="InterPro" id="IPR019734">
    <property type="entry name" value="TPR_rpt"/>
</dbReference>
<dbReference type="InterPro" id="IPR014266">
    <property type="entry name" value="PEP-CTERM_TPR_PrsT"/>
</dbReference>
<dbReference type="Gene3D" id="1.25.40.10">
    <property type="entry name" value="Tetratricopeptide repeat domain"/>
    <property type="match status" value="4"/>
</dbReference>